<gene>
    <name evidence="1" type="ORF">J2X78_000477</name>
</gene>
<evidence type="ECO:0000313" key="2">
    <source>
        <dbReference type="Proteomes" id="UP001246858"/>
    </source>
</evidence>
<proteinExistence type="predicted"/>
<accession>A0ACC6KRW7</accession>
<protein>
    <submittedName>
        <fullName evidence="1">Uncharacterized protein</fullName>
    </submittedName>
</protein>
<evidence type="ECO:0000313" key="1">
    <source>
        <dbReference type="EMBL" id="MDR6781925.1"/>
    </source>
</evidence>
<dbReference type="EMBL" id="JAVDTF010000001">
    <property type="protein sequence ID" value="MDR6781925.1"/>
    <property type="molecule type" value="Genomic_DNA"/>
</dbReference>
<organism evidence="1 2">
    <name type="scientific">Pedobacter africanus</name>
    <dbReference type="NCBI Taxonomy" id="151894"/>
    <lineage>
        <taxon>Bacteria</taxon>
        <taxon>Pseudomonadati</taxon>
        <taxon>Bacteroidota</taxon>
        <taxon>Sphingobacteriia</taxon>
        <taxon>Sphingobacteriales</taxon>
        <taxon>Sphingobacteriaceae</taxon>
        <taxon>Pedobacter</taxon>
    </lineage>
</organism>
<keyword evidence="2" id="KW-1185">Reference proteome</keyword>
<name>A0ACC6KRW7_9SPHI</name>
<reference evidence="1" key="1">
    <citation type="submission" date="2023-07" db="EMBL/GenBank/DDBJ databases">
        <title>Sorghum-associated microbial communities from plants grown in Nebraska, USA.</title>
        <authorList>
            <person name="Schachtman D."/>
        </authorList>
    </citation>
    <scope>NUCLEOTIDE SEQUENCE</scope>
    <source>
        <strain evidence="1">2697</strain>
    </source>
</reference>
<dbReference type="Proteomes" id="UP001246858">
    <property type="component" value="Unassembled WGS sequence"/>
</dbReference>
<sequence>MKHFEINVTVKDIQVLGGLSYTSSKILSQKVKKSHKLKYHQWLSLESFCSYLKVNYRDALAILEDYYDI</sequence>
<comment type="caution">
    <text evidence="1">The sequence shown here is derived from an EMBL/GenBank/DDBJ whole genome shotgun (WGS) entry which is preliminary data.</text>
</comment>